<sequence>MVGGSQNRQRHHDRSQRRQGSQDRVRTESVEAVAREQGIGKVQRQHRGNGQTVAVLAPGGLCAAAHLCQDVNKAELSALVCPFGEDGGKKPRRGAAPQREDDKGEHVLDGDRAADDGVLPAREIAVPVHQESDAEDNLDVEMKDSLNGEDLEGVGVSGVEDGVVAGDGFGGESPQALVGLSYNVSESSADIQQLH</sequence>
<keyword evidence="3" id="KW-1185">Reference proteome</keyword>
<feature type="compositionally biased region" description="Basic residues" evidence="1">
    <location>
        <begin position="8"/>
        <end position="17"/>
    </location>
</feature>
<dbReference type="AlphaFoldDB" id="A0A0F4Z391"/>
<evidence type="ECO:0000313" key="3">
    <source>
        <dbReference type="Proteomes" id="UP000053958"/>
    </source>
</evidence>
<gene>
    <name evidence="2" type="ORF">T310_0980</name>
</gene>
<dbReference type="Proteomes" id="UP000053958">
    <property type="component" value="Unassembled WGS sequence"/>
</dbReference>
<dbReference type="RefSeq" id="XP_013331611.1">
    <property type="nucleotide sequence ID" value="XM_013476157.1"/>
</dbReference>
<evidence type="ECO:0000313" key="2">
    <source>
        <dbReference type="EMBL" id="KKA24999.1"/>
    </source>
</evidence>
<accession>A0A0F4Z391</accession>
<feature type="region of interest" description="Disordered" evidence="1">
    <location>
        <begin position="83"/>
        <end position="116"/>
    </location>
</feature>
<reference evidence="2 3" key="1">
    <citation type="submission" date="2015-04" db="EMBL/GenBank/DDBJ databases">
        <authorList>
            <person name="Heijne W.H."/>
            <person name="Fedorova N.D."/>
            <person name="Nierman W.C."/>
            <person name="Vollebregt A.W."/>
            <person name="Zhao Z."/>
            <person name="Wu L."/>
            <person name="Kumar M."/>
            <person name="Stam H."/>
            <person name="van den Berg M.A."/>
            <person name="Pel H.J."/>
        </authorList>
    </citation>
    <scope>NUCLEOTIDE SEQUENCE [LARGE SCALE GENOMIC DNA]</scope>
    <source>
        <strain evidence="2 3">CBS 393.64</strain>
    </source>
</reference>
<feature type="compositionally biased region" description="Basic and acidic residues" evidence="1">
    <location>
        <begin position="98"/>
        <end position="115"/>
    </location>
</feature>
<dbReference type="EMBL" id="LASV01000039">
    <property type="protein sequence ID" value="KKA24999.1"/>
    <property type="molecule type" value="Genomic_DNA"/>
</dbReference>
<evidence type="ECO:0000256" key="1">
    <source>
        <dbReference type="SAM" id="MobiDB-lite"/>
    </source>
</evidence>
<feature type="compositionally biased region" description="Basic and acidic residues" evidence="1">
    <location>
        <begin position="20"/>
        <end position="29"/>
    </location>
</feature>
<organism evidence="2 3">
    <name type="scientific">Rasamsonia emersonii (strain ATCC 16479 / CBS 393.64 / IMI 116815)</name>
    <dbReference type="NCBI Taxonomy" id="1408163"/>
    <lineage>
        <taxon>Eukaryota</taxon>
        <taxon>Fungi</taxon>
        <taxon>Dikarya</taxon>
        <taxon>Ascomycota</taxon>
        <taxon>Pezizomycotina</taxon>
        <taxon>Eurotiomycetes</taxon>
        <taxon>Eurotiomycetidae</taxon>
        <taxon>Eurotiales</taxon>
        <taxon>Trichocomaceae</taxon>
        <taxon>Rasamsonia</taxon>
    </lineage>
</organism>
<protein>
    <submittedName>
        <fullName evidence="2">Uncharacterized protein</fullName>
    </submittedName>
</protein>
<name>A0A0F4Z391_RASE3</name>
<dbReference type="GeneID" id="25313034"/>
<proteinExistence type="predicted"/>
<feature type="region of interest" description="Disordered" evidence="1">
    <location>
        <begin position="1"/>
        <end position="49"/>
    </location>
</feature>
<comment type="caution">
    <text evidence="2">The sequence shown here is derived from an EMBL/GenBank/DDBJ whole genome shotgun (WGS) entry which is preliminary data.</text>
</comment>